<organism evidence="1 2">
    <name type="scientific">Armillaria luteobubalina</name>
    <dbReference type="NCBI Taxonomy" id="153913"/>
    <lineage>
        <taxon>Eukaryota</taxon>
        <taxon>Fungi</taxon>
        <taxon>Dikarya</taxon>
        <taxon>Basidiomycota</taxon>
        <taxon>Agaricomycotina</taxon>
        <taxon>Agaricomycetes</taxon>
        <taxon>Agaricomycetidae</taxon>
        <taxon>Agaricales</taxon>
        <taxon>Marasmiineae</taxon>
        <taxon>Physalacriaceae</taxon>
        <taxon>Armillaria</taxon>
    </lineage>
</organism>
<dbReference type="Proteomes" id="UP001175228">
    <property type="component" value="Unassembled WGS sequence"/>
</dbReference>
<reference evidence="1" key="1">
    <citation type="submission" date="2023-06" db="EMBL/GenBank/DDBJ databases">
        <authorList>
            <consortium name="Lawrence Berkeley National Laboratory"/>
            <person name="Ahrendt S."/>
            <person name="Sahu N."/>
            <person name="Indic B."/>
            <person name="Wong-Bajracharya J."/>
            <person name="Merenyi Z."/>
            <person name="Ke H.-M."/>
            <person name="Monk M."/>
            <person name="Kocsube S."/>
            <person name="Drula E."/>
            <person name="Lipzen A."/>
            <person name="Balint B."/>
            <person name="Henrissat B."/>
            <person name="Andreopoulos B."/>
            <person name="Martin F.M."/>
            <person name="Harder C.B."/>
            <person name="Rigling D."/>
            <person name="Ford K.L."/>
            <person name="Foster G.D."/>
            <person name="Pangilinan J."/>
            <person name="Papanicolaou A."/>
            <person name="Barry K."/>
            <person name="LaButti K."/>
            <person name="Viragh M."/>
            <person name="Koriabine M."/>
            <person name="Yan M."/>
            <person name="Riley R."/>
            <person name="Champramary S."/>
            <person name="Plett K.L."/>
            <person name="Tsai I.J."/>
            <person name="Slot J."/>
            <person name="Sipos G."/>
            <person name="Plett J."/>
            <person name="Nagy L.G."/>
            <person name="Grigoriev I.V."/>
        </authorList>
    </citation>
    <scope>NUCLEOTIDE SEQUENCE</scope>
    <source>
        <strain evidence="1">HWK02</strain>
    </source>
</reference>
<sequence>MHAVVKKELEGKEWNIVKLYKEKVVHPNEAEVEEHFAIIDAPLGWWFVGIRWLLIDEVYACGVLYIVHVHGETRNAPYLAGGDMAEIDRCLQRFLVGPLSLHLDDCVSGLIMGTGDVPDPSMSTYHQSPSVWASVANDLTDVEVMEGAFGFTPDEVHELACEYKVLGVESGLEARTFVSDLDKSYSMREVLEEVGRHCQEQHVDTEMQNLCLY</sequence>
<name>A0AA39QFU4_9AGAR</name>
<evidence type="ECO:0000313" key="2">
    <source>
        <dbReference type="Proteomes" id="UP001175228"/>
    </source>
</evidence>
<evidence type="ECO:0000313" key="1">
    <source>
        <dbReference type="EMBL" id="KAK0502157.1"/>
    </source>
</evidence>
<dbReference type="EMBL" id="JAUEPU010000005">
    <property type="protein sequence ID" value="KAK0502157.1"/>
    <property type="molecule type" value="Genomic_DNA"/>
</dbReference>
<comment type="caution">
    <text evidence="1">The sequence shown here is derived from an EMBL/GenBank/DDBJ whole genome shotgun (WGS) entry which is preliminary data.</text>
</comment>
<keyword evidence="2" id="KW-1185">Reference proteome</keyword>
<accession>A0AA39QFU4</accession>
<protein>
    <submittedName>
        <fullName evidence="1">Uncharacterized protein</fullName>
    </submittedName>
</protein>
<gene>
    <name evidence="1" type="ORF">EDD18DRAFT_1426793</name>
</gene>
<proteinExistence type="predicted"/>
<dbReference type="AlphaFoldDB" id="A0AA39QFU4"/>